<name>A0A7I7JZ27_9MYCO</name>
<dbReference type="Gene3D" id="3.10.450.50">
    <property type="match status" value="1"/>
</dbReference>
<dbReference type="EMBL" id="AP022563">
    <property type="protein sequence ID" value="BBX17136.1"/>
    <property type="molecule type" value="Genomic_DNA"/>
</dbReference>
<protein>
    <submittedName>
        <fullName evidence="1">Uncharacterized protein</fullName>
    </submittedName>
</protein>
<accession>A0A7I7JZ27</accession>
<dbReference type="AlphaFoldDB" id="A0A7I7JZ27"/>
<dbReference type="Pfam" id="PF13577">
    <property type="entry name" value="SnoaL_4"/>
    <property type="match status" value="1"/>
</dbReference>
<evidence type="ECO:0000313" key="2">
    <source>
        <dbReference type="Proteomes" id="UP000467006"/>
    </source>
</evidence>
<sequence length="149" mass="16367">MDTSELETRVSVAHLMARYQFLADSGRINQLSQLFAADAVMETNNGTYVGPDGIRGFFASVKDTFIAAGFTPARHYLSSIYVEPTSARTATTYACFQFVGTRGLDHWGTYTDEVALDDGTWRFTRRRAFVEGCVPGSPAETLLGITSKC</sequence>
<dbReference type="RefSeq" id="WP_098003046.1">
    <property type="nucleotide sequence ID" value="NZ_AP022563.1"/>
</dbReference>
<keyword evidence="2" id="KW-1185">Reference proteome</keyword>
<reference evidence="1 2" key="1">
    <citation type="journal article" date="2019" name="Emerg. Microbes Infect.">
        <title>Comprehensive subspecies identification of 175 nontuberculous mycobacteria species based on 7547 genomic profiles.</title>
        <authorList>
            <person name="Matsumoto Y."/>
            <person name="Kinjo T."/>
            <person name="Motooka D."/>
            <person name="Nabeya D."/>
            <person name="Jung N."/>
            <person name="Uechi K."/>
            <person name="Horii T."/>
            <person name="Iida T."/>
            <person name="Fujita J."/>
            <person name="Nakamura S."/>
        </authorList>
    </citation>
    <scope>NUCLEOTIDE SEQUENCE [LARGE SCALE GENOMIC DNA]</scope>
    <source>
        <strain evidence="1 2">JCM 6396</strain>
    </source>
</reference>
<proteinExistence type="predicted"/>
<dbReference type="OrthoDB" id="4743474at2"/>
<organism evidence="1 2">
    <name type="scientific">Mycolicibacterium duvalii</name>
    <dbReference type="NCBI Taxonomy" id="39688"/>
    <lineage>
        <taxon>Bacteria</taxon>
        <taxon>Bacillati</taxon>
        <taxon>Actinomycetota</taxon>
        <taxon>Actinomycetes</taxon>
        <taxon>Mycobacteriales</taxon>
        <taxon>Mycobacteriaceae</taxon>
        <taxon>Mycolicibacterium</taxon>
    </lineage>
</organism>
<gene>
    <name evidence="1" type="ORF">MDUV_19960</name>
</gene>
<dbReference type="InterPro" id="IPR037401">
    <property type="entry name" value="SnoaL-like"/>
</dbReference>
<dbReference type="InterPro" id="IPR032710">
    <property type="entry name" value="NTF2-like_dom_sf"/>
</dbReference>
<evidence type="ECO:0000313" key="1">
    <source>
        <dbReference type="EMBL" id="BBX17136.1"/>
    </source>
</evidence>
<dbReference type="SUPFAM" id="SSF54427">
    <property type="entry name" value="NTF2-like"/>
    <property type="match status" value="1"/>
</dbReference>
<dbReference type="CDD" id="cd00531">
    <property type="entry name" value="NTF2_like"/>
    <property type="match status" value="1"/>
</dbReference>
<dbReference type="Proteomes" id="UP000467006">
    <property type="component" value="Chromosome"/>
</dbReference>
<dbReference type="KEGG" id="mdu:MDUV_19960"/>